<dbReference type="EMBL" id="CBXF010000074">
    <property type="protein sequence ID" value="CDL81900.1"/>
    <property type="molecule type" value="Genomic_DNA"/>
</dbReference>
<reference evidence="1" key="1">
    <citation type="submission" date="2013-11" db="EMBL/GenBank/DDBJ databases">
        <title>Draft genome sequence and annotation of the entomopathogenic bacteria, Xenorhabdus cabanillasi strain JM26 and Xenorhabdus szentirmai strain DSM 16338.</title>
        <authorList>
            <person name="Gualtieri M."/>
            <person name="Ogier J.C."/>
            <person name="Pages S."/>
            <person name="Givaudan A."/>
            <person name="Gaudriault S."/>
        </authorList>
    </citation>
    <scope>NUCLEOTIDE SEQUENCE [LARGE SCALE GENOMIC DNA]</scope>
    <source>
        <strain evidence="1">DSM 16338</strain>
    </source>
</reference>
<comment type="caution">
    <text evidence="1">The sequence shown here is derived from an EMBL/GenBank/DDBJ whole genome shotgun (WGS) entry which is preliminary data.</text>
</comment>
<keyword evidence="2" id="KW-1185">Reference proteome</keyword>
<dbReference type="Proteomes" id="UP000019202">
    <property type="component" value="Unassembled WGS sequence"/>
</dbReference>
<accession>W1IXI6</accession>
<gene>
    <name evidence="1" type="ORF">XSR1_170024</name>
</gene>
<proteinExistence type="predicted"/>
<protein>
    <submittedName>
        <fullName evidence="1">Uncharacterized protein</fullName>
    </submittedName>
</protein>
<organism evidence="1 2">
    <name type="scientific">Xenorhabdus szentirmaii DSM 16338</name>
    <dbReference type="NCBI Taxonomy" id="1427518"/>
    <lineage>
        <taxon>Bacteria</taxon>
        <taxon>Pseudomonadati</taxon>
        <taxon>Pseudomonadota</taxon>
        <taxon>Gammaproteobacteria</taxon>
        <taxon>Enterobacterales</taxon>
        <taxon>Morganellaceae</taxon>
        <taxon>Xenorhabdus</taxon>
    </lineage>
</organism>
<evidence type="ECO:0000313" key="2">
    <source>
        <dbReference type="Proteomes" id="UP000019202"/>
    </source>
</evidence>
<name>W1IXI6_9GAMM</name>
<dbReference type="AlphaFoldDB" id="W1IXI6"/>
<sequence>MILNDYLSIATSMTFNVIHEFSSCFMRNAHVIAYMIQIKSNIIF</sequence>
<evidence type="ECO:0000313" key="1">
    <source>
        <dbReference type="EMBL" id="CDL81900.1"/>
    </source>
</evidence>